<accession>A0ABP9MBJ2</accession>
<evidence type="ECO:0000259" key="1">
    <source>
        <dbReference type="PROSITE" id="PS51199"/>
    </source>
</evidence>
<dbReference type="RefSeq" id="WP_345203854.1">
    <property type="nucleotide sequence ID" value="NZ_BAABHX010000003.1"/>
</dbReference>
<dbReference type="PROSITE" id="PS51199">
    <property type="entry name" value="SF4_HELICASE"/>
    <property type="match status" value="1"/>
</dbReference>
<keyword evidence="3" id="KW-1185">Reference proteome</keyword>
<dbReference type="EMBL" id="BAABHX010000003">
    <property type="protein sequence ID" value="GAA5093039.1"/>
    <property type="molecule type" value="Genomic_DNA"/>
</dbReference>
<organism evidence="2 3">
    <name type="scientific">Chryseobacterium ginsengisoli</name>
    <dbReference type="NCBI Taxonomy" id="363853"/>
    <lineage>
        <taxon>Bacteria</taxon>
        <taxon>Pseudomonadati</taxon>
        <taxon>Bacteroidota</taxon>
        <taxon>Flavobacteriia</taxon>
        <taxon>Flavobacteriales</taxon>
        <taxon>Weeksellaceae</taxon>
        <taxon>Chryseobacterium group</taxon>
        <taxon>Chryseobacterium</taxon>
    </lineage>
</organism>
<dbReference type="SUPFAM" id="SSF52540">
    <property type="entry name" value="P-loop containing nucleoside triphosphate hydrolases"/>
    <property type="match status" value="1"/>
</dbReference>
<dbReference type="PANTHER" id="PTHR30153">
    <property type="entry name" value="REPLICATIVE DNA HELICASE DNAB"/>
    <property type="match status" value="1"/>
</dbReference>
<protein>
    <recommendedName>
        <fullName evidence="1">SF4 helicase domain-containing protein</fullName>
    </recommendedName>
</protein>
<reference evidence="3" key="1">
    <citation type="journal article" date="2019" name="Int. J. Syst. Evol. Microbiol.">
        <title>The Global Catalogue of Microorganisms (GCM) 10K type strain sequencing project: providing services to taxonomists for standard genome sequencing and annotation.</title>
        <authorList>
            <consortium name="The Broad Institute Genomics Platform"/>
            <consortium name="The Broad Institute Genome Sequencing Center for Infectious Disease"/>
            <person name="Wu L."/>
            <person name="Ma J."/>
        </authorList>
    </citation>
    <scope>NUCLEOTIDE SEQUENCE [LARGE SCALE GENOMIC DNA]</scope>
    <source>
        <strain evidence="3">JCM 18019</strain>
    </source>
</reference>
<dbReference type="InterPro" id="IPR007694">
    <property type="entry name" value="DNA_helicase_DnaB-like_C"/>
</dbReference>
<name>A0ABP9MBJ2_9FLAO</name>
<dbReference type="PANTHER" id="PTHR30153:SF2">
    <property type="entry name" value="REPLICATIVE DNA HELICASE"/>
    <property type="match status" value="1"/>
</dbReference>
<sequence>MITTGFIEIDKKINWLEIPALIVVGGIPSGDIVSFLTSLIKNLSIDNNIPTTYFNFQSNNNLLFNRFISNITEIPLKKFLTKNFSDDELHKIFSKENILKDSPIVFEQNFSDLNIKELKAKIINSIQQNSSRIFIFDNIQTLHNLLHNNDSSILIDQTIRELKSISKELDITIIFGSDINDANKRLDKRPKLLDFYSYTQIEDIADLIFLIYVPKSYKITVWDNDEDGMETSTENQAELIIAKNRNGATGTVRLSYFMDIAKFENLNGFSHYHSPNGFNKIKTTIDLESAFGIKQNTLSMNDDDDDFTF</sequence>
<dbReference type="Pfam" id="PF03796">
    <property type="entry name" value="DnaB_C"/>
    <property type="match status" value="1"/>
</dbReference>
<dbReference type="InterPro" id="IPR027417">
    <property type="entry name" value="P-loop_NTPase"/>
</dbReference>
<evidence type="ECO:0000313" key="2">
    <source>
        <dbReference type="EMBL" id="GAA5093039.1"/>
    </source>
</evidence>
<feature type="domain" description="SF4 helicase" evidence="1">
    <location>
        <begin position="1"/>
        <end position="270"/>
    </location>
</feature>
<evidence type="ECO:0000313" key="3">
    <source>
        <dbReference type="Proteomes" id="UP001500353"/>
    </source>
</evidence>
<dbReference type="Proteomes" id="UP001500353">
    <property type="component" value="Unassembled WGS sequence"/>
</dbReference>
<proteinExistence type="predicted"/>
<dbReference type="Gene3D" id="3.40.50.300">
    <property type="entry name" value="P-loop containing nucleotide triphosphate hydrolases"/>
    <property type="match status" value="1"/>
</dbReference>
<gene>
    <name evidence="2" type="ORF">GCM10023210_22850</name>
</gene>
<comment type="caution">
    <text evidence="2">The sequence shown here is derived from an EMBL/GenBank/DDBJ whole genome shotgun (WGS) entry which is preliminary data.</text>
</comment>